<proteinExistence type="predicted"/>
<reference evidence="4" key="1">
    <citation type="submission" date="2021-03" db="EMBL/GenBank/DDBJ databases">
        <authorList>
            <person name="Tagirdzhanova G."/>
        </authorList>
    </citation>
    <scope>NUCLEOTIDE SEQUENCE</scope>
</reference>
<feature type="repeat" description="ANK" evidence="3">
    <location>
        <begin position="510"/>
        <end position="542"/>
    </location>
</feature>
<evidence type="ECO:0000256" key="3">
    <source>
        <dbReference type="PROSITE-ProRule" id="PRU00023"/>
    </source>
</evidence>
<dbReference type="PROSITE" id="PS50297">
    <property type="entry name" value="ANK_REP_REGION"/>
    <property type="match status" value="1"/>
</dbReference>
<dbReference type="EMBL" id="CAJPDS010000018">
    <property type="protein sequence ID" value="CAF9916567.1"/>
    <property type="molecule type" value="Genomic_DNA"/>
</dbReference>
<keyword evidence="5" id="KW-1185">Reference proteome</keyword>
<dbReference type="SMART" id="SM00248">
    <property type="entry name" value="ANK"/>
    <property type="match status" value="6"/>
</dbReference>
<name>A0A8H3I6D0_9LECA</name>
<dbReference type="PROSITE" id="PS50088">
    <property type="entry name" value="ANK_REPEAT"/>
    <property type="match status" value="1"/>
</dbReference>
<accession>A0A8H3I6D0</accession>
<sequence length="620" mass="70991">MSHCAEKLEGSNVTSLTALTGFRSIIEAHLYFEELQSGLDNILIIGDKVEEMWCLADWHRYILKSWIEVRKQGHRRPEEKWFKTTSIWLDIIDAMVDLIFNYASPSQHNQRSILQETEFRGSTRELNLRNMLEKTNSKPHYLTAKDWTSLDSIIPRAWTDSRRMYKEEPDIQRDNWSDSPCMHEEPFKRLVSTRESMSTLPEEKLQIQRQRGIRSSDFQDFMEEIEEKIMELITLLPEEEQEELYLALERAFQTALRNRPRVDVRLRYIHFTQSLINTWLPNNPSIRSKLDARLRKEIQGKLEDGIAPFRPAEGITTKDLQGIIALGADIRGRVRGANNCSLRAAASFHYSVDLFKALVDAGAPYTIAPELNESPLQAAASRGKIDILAFLLCNKNHSFQIDVNHADTSGKTALHNAVLRRSEEAVNMLLQHPDIHVNVRNHDGDTPFLLAIQVGHQHGVVRSFLKDTRVYHGCRSTQHLNALHYAAEARDATLYNVLKHVKSINARTRDGRTPLHYAVSANSKPNVKLLLKNGADPTISSDFGTPLQHACCKRHLGPMRELLRLPESLDRQWPLSVDDLRTDDGYIDDDDYIDYDTMTKVIGGRVMCGSPVTIRTKEVK</sequence>
<evidence type="ECO:0000256" key="2">
    <source>
        <dbReference type="ARBA" id="ARBA00023043"/>
    </source>
</evidence>
<keyword evidence="2 3" id="KW-0040">ANK repeat</keyword>
<dbReference type="InterPro" id="IPR002110">
    <property type="entry name" value="Ankyrin_rpt"/>
</dbReference>
<organism evidence="4 5">
    <name type="scientific">Heterodermia speciosa</name>
    <dbReference type="NCBI Taxonomy" id="116794"/>
    <lineage>
        <taxon>Eukaryota</taxon>
        <taxon>Fungi</taxon>
        <taxon>Dikarya</taxon>
        <taxon>Ascomycota</taxon>
        <taxon>Pezizomycotina</taxon>
        <taxon>Lecanoromycetes</taxon>
        <taxon>OSLEUM clade</taxon>
        <taxon>Lecanoromycetidae</taxon>
        <taxon>Caliciales</taxon>
        <taxon>Physciaceae</taxon>
        <taxon>Heterodermia</taxon>
    </lineage>
</organism>
<keyword evidence="1" id="KW-0677">Repeat</keyword>
<dbReference type="OrthoDB" id="20872at2759"/>
<dbReference type="SUPFAM" id="SSF48403">
    <property type="entry name" value="Ankyrin repeat"/>
    <property type="match status" value="1"/>
</dbReference>
<dbReference type="Proteomes" id="UP000664521">
    <property type="component" value="Unassembled WGS sequence"/>
</dbReference>
<evidence type="ECO:0000256" key="1">
    <source>
        <dbReference type="ARBA" id="ARBA00022737"/>
    </source>
</evidence>
<gene>
    <name evidence="4" type="primary">ANKFY1_1</name>
    <name evidence="4" type="ORF">HETSPECPRED_002951</name>
</gene>
<dbReference type="PANTHER" id="PTHR24198:SF165">
    <property type="entry name" value="ANKYRIN REPEAT-CONTAINING PROTEIN-RELATED"/>
    <property type="match status" value="1"/>
</dbReference>
<evidence type="ECO:0000313" key="5">
    <source>
        <dbReference type="Proteomes" id="UP000664521"/>
    </source>
</evidence>
<dbReference type="InterPro" id="IPR036770">
    <property type="entry name" value="Ankyrin_rpt-contain_sf"/>
</dbReference>
<dbReference type="Gene3D" id="1.25.40.20">
    <property type="entry name" value="Ankyrin repeat-containing domain"/>
    <property type="match status" value="2"/>
</dbReference>
<dbReference type="PANTHER" id="PTHR24198">
    <property type="entry name" value="ANKYRIN REPEAT AND PROTEIN KINASE DOMAIN-CONTAINING PROTEIN"/>
    <property type="match status" value="1"/>
</dbReference>
<comment type="caution">
    <text evidence="4">The sequence shown here is derived from an EMBL/GenBank/DDBJ whole genome shotgun (WGS) entry which is preliminary data.</text>
</comment>
<dbReference type="AlphaFoldDB" id="A0A8H3I6D0"/>
<protein>
    <submittedName>
        <fullName evidence="4">Ankyrin repeat and FYVE domain-containing protein 1</fullName>
    </submittedName>
</protein>
<dbReference type="Pfam" id="PF12796">
    <property type="entry name" value="Ank_2"/>
    <property type="match status" value="2"/>
</dbReference>
<evidence type="ECO:0000313" key="4">
    <source>
        <dbReference type="EMBL" id="CAF9916567.1"/>
    </source>
</evidence>